<sequence>MLEGRSQLSIAALGLCSQVNTHVFVDAAGRALLPAIVWQDGRAAQEAETLDSQLSPEQKQAWWGAPVPIDASHPLARMAWVAAHAPAEWEQTRWVLSPKDYCLLQLTGKVASDPVSSFGLVDQCGVYLEPLLALVPGAARRLPPLQPMERVLGLTLPERSRGLGVPVVTGTMDAWSNMFGSGVAGIGEGAYFSGTSEIITLVSDRRVATAGVLSFLPVADWYVHAGPTQSGGDSLRWFAECVGQAVDTVLAEAAAVDRSQGRLLFLPHLQGERAPLWDPYSRGSFLGIEADTGIGDMALAVLEGVACSARLLYDSVAEAAGRSYPFLYLGAVAVSRGCGARFVRMC</sequence>
<evidence type="ECO:0000313" key="7">
    <source>
        <dbReference type="EMBL" id="QIB65080.1"/>
    </source>
</evidence>
<dbReference type="InterPro" id="IPR050406">
    <property type="entry name" value="FGGY_Carb_Kinase"/>
</dbReference>
<evidence type="ECO:0000259" key="5">
    <source>
        <dbReference type="Pfam" id="PF00370"/>
    </source>
</evidence>
<feature type="domain" description="Carbohydrate kinase FGGY C-terminal" evidence="6">
    <location>
        <begin position="191"/>
        <end position="321"/>
    </location>
</feature>
<keyword evidence="8" id="KW-1185">Reference proteome</keyword>
<dbReference type="SUPFAM" id="SSF53067">
    <property type="entry name" value="Actin-like ATPase domain"/>
    <property type="match status" value="2"/>
</dbReference>
<name>A0A6C0TZ37_9GAMM</name>
<dbReference type="KEGG" id="kim:G3T16_06370"/>
<dbReference type="Pfam" id="PF02782">
    <property type="entry name" value="FGGY_C"/>
    <property type="match status" value="1"/>
</dbReference>
<dbReference type="GO" id="GO:0016301">
    <property type="term" value="F:kinase activity"/>
    <property type="evidence" value="ECO:0007669"/>
    <property type="project" value="UniProtKB-KW"/>
</dbReference>
<dbReference type="AlphaFoldDB" id="A0A6C0TZ37"/>
<dbReference type="GO" id="GO:0005975">
    <property type="term" value="P:carbohydrate metabolic process"/>
    <property type="evidence" value="ECO:0007669"/>
    <property type="project" value="InterPro"/>
</dbReference>
<keyword evidence="3 4" id="KW-0418">Kinase</keyword>
<comment type="similarity">
    <text evidence="1 4">Belongs to the FGGY kinase family.</text>
</comment>
<organism evidence="7 8">
    <name type="scientific">Kineobactrum salinum</name>
    <dbReference type="NCBI Taxonomy" id="2708301"/>
    <lineage>
        <taxon>Bacteria</taxon>
        <taxon>Pseudomonadati</taxon>
        <taxon>Pseudomonadota</taxon>
        <taxon>Gammaproteobacteria</taxon>
        <taxon>Cellvibrionales</taxon>
        <taxon>Halieaceae</taxon>
        <taxon>Kineobactrum</taxon>
    </lineage>
</organism>
<proteinExistence type="inferred from homology"/>
<dbReference type="Gene3D" id="3.30.420.40">
    <property type="match status" value="2"/>
</dbReference>
<dbReference type="PANTHER" id="PTHR43095">
    <property type="entry name" value="SUGAR KINASE"/>
    <property type="match status" value="1"/>
</dbReference>
<gene>
    <name evidence="7" type="ORF">G3T16_06370</name>
</gene>
<evidence type="ECO:0000256" key="2">
    <source>
        <dbReference type="ARBA" id="ARBA00022679"/>
    </source>
</evidence>
<dbReference type="InterPro" id="IPR018485">
    <property type="entry name" value="FGGY_C"/>
</dbReference>
<dbReference type="InterPro" id="IPR018483">
    <property type="entry name" value="Carb_kinase_FGGY_CS"/>
</dbReference>
<evidence type="ECO:0000256" key="4">
    <source>
        <dbReference type="RuleBase" id="RU003733"/>
    </source>
</evidence>
<dbReference type="InterPro" id="IPR043129">
    <property type="entry name" value="ATPase_NBD"/>
</dbReference>
<evidence type="ECO:0008006" key="9">
    <source>
        <dbReference type="Google" id="ProtNLM"/>
    </source>
</evidence>
<reference evidence="7 8" key="1">
    <citation type="submission" date="2020-02" db="EMBL/GenBank/DDBJ databases">
        <title>Genome sequencing for Kineobactrum sp. M2.</title>
        <authorList>
            <person name="Park S.-J."/>
        </authorList>
    </citation>
    <scope>NUCLEOTIDE SEQUENCE [LARGE SCALE GENOMIC DNA]</scope>
    <source>
        <strain evidence="7 8">M2</strain>
    </source>
</reference>
<dbReference type="PANTHER" id="PTHR43095:SF2">
    <property type="entry name" value="GLUCONOKINASE"/>
    <property type="match status" value="1"/>
</dbReference>
<dbReference type="EMBL" id="CP048711">
    <property type="protein sequence ID" value="QIB65080.1"/>
    <property type="molecule type" value="Genomic_DNA"/>
</dbReference>
<evidence type="ECO:0000256" key="3">
    <source>
        <dbReference type="ARBA" id="ARBA00022777"/>
    </source>
</evidence>
<accession>A0A6C0TZ37</accession>
<feature type="domain" description="Carbohydrate kinase FGGY N-terminal" evidence="5">
    <location>
        <begin position="8"/>
        <end position="180"/>
    </location>
</feature>
<dbReference type="Proteomes" id="UP000477680">
    <property type="component" value="Chromosome"/>
</dbReference>
<evidence type="ECO:0000313" key="8">
    <source>
        <dbReference type="Proteomes" id="UP000477680"/>
    </source>
</evidence>
<dbReference type="PROSITE" id="PS00445">
    <property type="entry name" value="FGGY_KINASES_2"/>
    <property type="match status" value="1"/>
</dbReference>
<evidence type="ECO:0000259" key="6">
    <source>
        <dbReference type="Pfam" id="PF02782"/>
    </source>
</evidence>
<protein>
    <recommendedName>
        <fullName evidence="9">Carbohydrate kinase FGGY N-terminal domain-containing protein</fullName>
    </recommendedName>
</protein>
<evidence type="ECO:0000256" key="1">
    <source>
        <dbReference type="ARBA" id="ARBA00009156"/>
    </source>
</evidence>
<dbReference type="GO" id="GO:0016773">
    <property type="term" value="F:phosphotransferase activity, alcohol group as acceptor"/>
    <property type="evidence" value="ECO:0007669"/>
    <property type="project" value="InterPro"/>
</dbReference>
<keyword evidence="2 4" id="KW-0808">Transferase</keyword>
<dbReference type="Pfam" id="PF00370">
    <property type="entry name" value="FGGY_N"/>
    <property type="match status" value="1"/>
</dbReference>
<dbReference type="InterPro" id="IPR018484">
    <property type="entry name" value="FGGY_N"/>
</dbReference>